<organism evidence="10 11">
    <name type="scientific">Dipteronia dyeriana</name>
    <dbReference type="NCBI Taxonomy" id="168575"/>
    <lineage>
        <taxon>Eukaryota</taxon>
        <taxon>Viridiplantae</taxon>
        <taxon>Streptophyta</taxon>
        <taxon>Embryophyta</taxon>
        <taxon>Tracheophyta</taxon>
        <taxon>Spermatophyta</taxon>
        <taxon>Magnoliopsida</taxon>
        <taxon>eudicotyledons</taxon>
        <taxon>Gunneridae</taxon>
        <taxon>Pentapetalae</taxon>
        <taxon>rosids</taxon>
        <taxon>malvids</taxon>
        <taxon>Sapindales</taxon>
        <taxon>Sapindaceae</taxon>
        <taxon>Hippocastanoideae</taxon>
        <taxon>Acereae</taxon>
        <taxon>Dipteronia</taxon>
    </lineage>
</organism>
<evidence type="ECO:0000256" key="9">
    <source>
        <dbReference type="SAM" id="SignalP"/>
    </source>
</evidence>
<evidence type="ECO:0000256" key="3">
    <source>
        <dbReference type="ARBA" id="ARBA00022512"/>
    </source>
</evidence>
<dbReference type="Gene3D" id="2.160.20.10">
    <property type="entry name" value="Single-stranded right-handed beta-helix, Pectin lyase-like"/>
    <property type="match status" value="2"/>
</dbReference>
<accession>A0AAD9TSR7</accession>
<evidence type="ECO:0000256" key="2">
    <source>
        <dbReference type="ARBA" id="ARBA00008834"/>
    </source>
</evidence>
<evidence type="ECO:0000256" key="1">
    <source>
        <dbReference type="ARBA" id="ARBA00004191"/>
    </source>
</evidence>
<sequence length="357" mass="39676">MSNLTVWWILFVSLYTLFQPSRAAYDVVSFGAKPDGKSDSTRPFLQAWNLACESTRPATVYVPRGRFLIRPISFNGPCKSGIIFEIDGTIVATSSYNSLGSSGFWILFYKVNRLNVYGGTVDAKGAAYWACRKAGRSCPTATRVSAPSWSPNTDGIHIQSSSGITISRSSIMTGDDCISIGPGSKNLLIDHIACGPGHGIRGRCAKHYNHGFGFYPNSERVTDKDMGKTHQAFARNINFRNSIMRNVYNPIIIDQNYCPDNRCPHQTHSGGQAARSARGGLWFGVVPDTSVYVEVENDIHQRYFPRVNEILFFEVIPDLGLQFSTWRVTDLSPLILMWELSKQPKGKKLAKIFKARG</sequence>
<name>A0AAD9TSR7_9ROSI</name>
<evidence type="ECO:0000256" key="8">
    <source>
        <dbReference type="RuleBase" id="RU361169"/>
    </source>
</evidence>
<dbReference type="SUPFAM" id="SSF51126">
    <property type="entry name" value="Pectin lyase-like"/>
    <property type="match status" value="1"/>
</dbReference>
<evidence type="ECO:0000256" key="6">
    <source>
        <dbReference type="ARBA" id="ARBA00023295"/>
    </source>
</evidence>
<keyword evidence="9" id="KW-0732">Signal</keyword>
<evidence type="ECO:0000313" key="10">
    <source>
        <dbReference type="EMBL" id="KAK2641600.1"/>
    </source>
</evidence>
<dbReference type="GO" id="GO:0071555">
    <property type="term" value="P:cell wall organization"/>
    <property type="evidence" value="ECO:0007669"/>
    <property type="project" value="UniProtKB-KW"/>
</dbReference>
<dbReference type="EMBL" id="JANJYI010000007">
    <property type="protein sequence ID" value="KAK2641600.1"/>
    <property type="molecule type" value="Genomic_DNA"/>
</dbReference>
<dbReference type="GO" id="GO:0005975">
    <property type="term" value="P:carbohydrate metabolic process"/>
    <property type="evidence" value="ECO:0007669"/>
    <property type="project" value="InterPro"/>
</dbReference>
<comment type="similarity">
    <text evidence="2 8">Belongs to the glycosyl hydrolase 28 family.</text>
</comment>
<evidence type="ECO:0000313" key="11">
    <source>
        <dbReference type="Proteomes" id="UP001280121"/>
    </source>
</evidence>
<keyword evidence="7" id="KW-0961">Cell wall biogenesis/degradation</keyword>
<evidence type="ECO:0000256" key="4">
    <source>
        <dbReference type="ARBA" id="ARBA00022525"/>
    </source>
</evidence>
<dbReference type="InterPro" id="IPR000743">
    <property type="entry name" value="Glyco_hydro_28"/>
</dbReference>
<dbReference type="AlphaFoldDB" id="A0AAD9TSR7"/>
<proteinExistence type="inferred from homology"/>
<gene>
    <name evidence="10" type="ORF">Ddye_023363</name>
</gene>
<evidence type="ECO:0000256" key="5">
    <source>
        <dbReference type="ARBA" id="ARBA00022801"/>
    </source>
</evidence>
<comment type="caution">
    <text evidence="10">The sequence shown here is derived from an EMBL/GenBank/DDBJ whole genome shotgun (WGS) entry which is preliminary data.</text>
</comment>
<keyword evidence="6 8" id="KW-0326">Glycosidase</keyword>
<keyword evidence="3" id="KW-0134">Cell wall</keyword>
<dbReference type="PANTHER" id="PTHR31375">
    <property type="match status" value="1"/>
</dbReference>
<dbReference type="Pfam" id="PF00295">
    <property type="entry name" value="Glyco_hydro_28"/>
    <property type="match status" value="2"/>
</dbReference>
<dbReference type="GO" id="GO:0004650">
    <property type="term" value="F:polygalacturonase activity"/>
    <property type="evidence" value="ECO:0007669"/>
    <property type="project" value="InterPro"/>
</dbReference>
<reference evidence="10" key="1">
    <citation type="journal article" date="2023" name="Plant J.">
        <title>Genome sequences and population genomics provide insights into the demographic history, inbreeding, and mutation load of two 'living fossil' tree species of Dipteronia.</title>
        <authorList>
            <person name="Feng Y."/>
            <person name="Comes H.P."/>
            <person name="Chen J."/>
            <person name="Zhu S."/>
            <person name="Lu R."/>
            <person name="Zhang X."/>
            <person name="Li P."/>
            <person name="Qiu J."/>
            <person name="Olsen K.M."/>
            <person name="Qiu Y."/>
        </authorList>
    </citation>
    <scope>NUCLEOTIDE SEQUENCE</scope>
    <source>
        <strain evidence="10">KIB01</strain>
    </source>
</reference>
<keyword evidence="4" id="KW-0964">Secreted</keyword>
<evidence type="ECO:0008006" key="12">
    <source>
        <dbReference type="Google" id="ProtNLM"/>
    </source>
</evidence>
<dbReference type="InterPro" id="IPR011050">
    <property type="entry name" value="Pectin_lyase_fold/virulence"/>
</dbReference>
<evidence type="ECO:0000256" key="7">
    <source>
        <dbReference type="ARBA" id="ARBA00023316"/>
    </source>
</evidence>
<dbReference type="InterPro" id="IPR012334">
    <property type="entry name" value="Pectin_lyas_fold"/>
</dbReference>
<feature type="chain" id="PRO_5042108304" description="Pectate lyase superfamily protein domain-containing protein" evidence="9">
    <location>
        <begin position="24"/>
        <end position="357"/>
    </location>
</feature>
<protein>
    <recommendedName>
        <fullName evidence="12">Pectate lyase superfamily protein domain-containing protein</fullName>
    </recommendedName>
</protein>
<dbReference type="Proteomes" id="UP001280121">
    <property type="component" value="Unassembled WGS sequence"/>
</dbReference>
<comment type="subcellular location">
    <subcellularLocation>
        <location evidence="1">Secreted</location>
        <location evidence="1">Cell wall</location>
    </subcellularLocation>
</comment>
<feature type="signal peptide" evidence="9">
    <location>
        <begin position="1"/>
        <end position="23"/>
    </location>
</feature>
<keyword evidence="11" id="KW-1185">Reference proteome</keyword>
<keyword evidence="5 8" id="KW-0378">Hydrolase</keyword>